<dbReference type="Pfam" id="PF24364">
    <property type="entry name" value="DUF7520"/>
    <property type="match status" value="1"/>
</dbReference>
<keyword evidence="1" id="KW-1133">Transmembrane helix</keyword>
<evidence type="ECO:0000256" key="1">
    <source>
        <dbReference type="SAM" id="Phobius"/>
    </source>
</evidence>
<dbReference type="EMBL" id="JBHTAP010000001">
    <property type="protein sequence ID" value="MFC7235990.1"/>
    <property type="molecule type" value="Genomic_DNA"/>
</dbReference>
<evidence type="ECO:0000313" key="3">
    <source>
        <dbReference type="Proteomes" id="UP001596398"/>
    </source>
</evidence>
<organism evidence="2 3">
    <name type="scientific">Halosegnis marinus</name>
    <dbReference type="NCBI Taxonomy" id="3034023"/>
    <lineage>
        <taxon>Archaea</taxon>
        <taxon>Methanobacteriati</taxon>
        <taxon>Methanobacteriota</taxon>
        <taxon>Stenosarchaea group</taxon>
        <taxon>Halobacteria</taxon>
        <taxon>Halobacteriales</taxon>
        <taxon>Natronomonadaceae</taxon>
        <taxon>Halosegnis</taxon>
    </lineage>
</organism>
<dbReference type="InterPro" id="IPR055942">
    <property type="entry name" value="DUF7520"/>
</dbReference>
<keyword evidence="3" id="KW-1185">Reference proteome</keyword>
<sequence length="92" mass="9658">MSDTEPRTGGRRLVVTLYVGIVLLTAAIGFVIGYIGPQGLDPELYGFIQLPPTPFGMALYGGATIATILGVLLAGVVYVSEKYDDAEPGRSP</sequence>
<dbReference type="RefSeq" id="WP_276234135.1">
    <property type="nucleotide sequence ID" value="NZ_CP119802.1"/>
</dbReference>
<proteinExistence type="predicted"/>
<feature type="transmembrane region" description="Helical" evidence="1">
    <location>
        <begin position="55"/>
        <end position="80"/>
    </location>
</feature>
<keyword evidence="1" id="KW-0472">Membrane</keyword>
<dbReference type="AlphaFoldDB" id="A0ABD5ZR74"/>
<gene>
    <name evidence="2" type="ORF">ACFQJ4_11745</name>
</gene>
<comment type="caution">
    <text evidence="2">The sequence shown here is derived from an EMBL/GenBank/DDBJ whole genome shotgun (WGS) entry which is preliminary data.</text>
</comment>
<protein>
    <submittedName>
        <fullName evidence="2">Cox cluster protein</fullName>
    </submittedName>
</protein>
<dbReference type="GeneID" id="79267692"/>
<name>A0ABD5ZR74_9EURY</name>
<reference evidence="2 3" key="1">
    <citation type="journal article" date="2019" name="Int. J. Syst. Evol. Microbiol.">
        <title>The Global Catalogue of Microorganisms (GCM) 10K type strain sequencing project: providing services to taxonomists for standard genome sequencing and annotation.</title>
        <authorList>
            <consortium name="The Broad Institute Genomics Platform"/>
            <consortium name="The Broad Institute Genome Sequencing Center for Infectious Disease"/>
            <person name="Wu L."/>
            <person name="Ma J."/>
        </authorList>
    </citation>
    <scope>NUCLEOTIDE SEQUENCE [LARGE SCALE GENOMIC DNA]</scope>
    <source>
        <strain evidence="2 3">DT85</strain>
    </source>
</reference>
<accession>A0ABD5ZR74</accession>
<dbReference type="Proteomes" id="UP001596398">
    <property type="component" value="Unassembled WGS sequence"/>
</dbReference>
<keyword evidence="1" id="KW-0812">Transmembrane</keyword>
<evidence type="ECO:0000313" key="2">
    <source>
        <dbReference type="EMBL" id="MFC7235990.1"/>
    </source>
</evidence>
<feature type="transmembrane region" description="Helical" evidence="1">
    <location>
        <begin position="12"/>
        <end position="35"/>
    </location>
</feature>